<name>A0AAV0GWF3_9ROSI</name>
<dbReference type="AlphaFoldDB" id="A0AAV0GWF3"/>
<organism evidence="1 2">
    <name type="scientific">Linum tenue</name>
    <dbReference type="NCBI Taxonomy" id="586396"/>
    <lineage>
        <taxon>Eukaryota</taxon>
        <taxon>Viridiplantae</taxon>
        <taxon>Streptophyta</taxon>
        <taxon>Embryophyta</taxon>
        <taxon>Tracheophyta</taxon>
        <taxon>Spermatophyta</taxon>
        <taxon>Magnoliopsida</taxon>
        <taxon>eudicotyledons</taxon>
        <taxon>Gunneridae</taxon>
        <taxon>Pentapetalae</taxon>
        <taxon>rosids</taxon>
        <taxon>fabids</taxon>
        <taxon>Malpighiales</taxon>
        <taxon>Linaceae</taxon>
        <taxon>Linum</taxon>
    </lineage>
</organism>
<dbReference type="EMBL" id="CAMGYJ010000002">
    <property type="protein sequence ID" value="CAI0376972.1"/>
    <property type="molecule type" value="Genomic_DNA"/>
</dbReference>
<comment type="caution">
    <text evidence="1">The sequence shown here is derived from an EMBL/GenBank/DDBJ whole genome shotgun (WGS) entry which is preliminary data.</text>
</comment>
<protein>
    <submittedName>
        <fullName evidence="1">Uncharacterized protein</fullName>
    </submittedName>
</protein>
<gene>
    <name evidence="1" type="ORF">LITE_LOCUS1258</name>
</gene>
<reference evidence="1" key="1">
    <citation type="submission" date="2022-08" db="EMBL/GenBank/DDBJ databases">
        <authorList>
            <person name="Gutierrez-Valencia J."/>
        </authorList>
    </citation>
    <scope>NUCLEOTIDE SEQUENCE</scope>
</reference>
<evidence type="ECO:0000313" key="2">
    <source>
        <dbReference type="Proteomes" id="UP001154282"/>
    </source>
</evidence>
<dbReference type="InterPro" id="IPR036779">
    <property type="entry name" value="LysM_dom_sf"/>
</dbReference>
<evidence type="ECO:0000313" key="1">
    <source>
        <dbReference type="EMBL" id="CAI0376972.1"/>
    </source>
</evidence>
<keyword evidence="2" id="KW-1185">Reference proteome</keyword>
<accession>A0AAV0GWF3</accession>
<proteinExistence type="predicted"/>
<dbReference type="Proteomes" id="UP001154282">
    <property type="component" value="Unassembled WGS sequence"/>
</dbReference>
<sequence>MSEHLFKALNPGINCYAIFAGQWLCIQGIPV</sequence>
<dbReference type="Gene3D" id="3.10.350.10">
    <property type="entry name" value="LysM domain"/>
    <property type="match status" value="1"/>
</dbReference>